<name>A0A0K2H353_9CORY</name>
<dbReference type="InterPro" id="IPR045078">
    <property type="entry name" value="TST/MPST-like"/>
</dbReference>
<accession>A0A0K2H353</accession>
<evidence type="ECO:0000256" key="2">
    <source>
        <dbReference type="ARBA" id="ARBA00022737"/>
    </source>
</evidence>
<proteinExistence type="predicted"/>
<dbReference type="KEGG" id="clw:CLAC_11190"/>
<evidence type="ECO:0000256" key="1">
    <source>
        <dbReference type="ARBA" id="ARBA00022679"/>
    </source>
</evidence>
<dbReference type="PATRIC" id="fig|1408189.4.peg.2255"/>
<keyword evidence="5" id="KW-1185">Reference proteome</keyword>
<dbReference type="SMART" id="SM00450">
    <property type="entry name" value="RHOD"/>
    <property type="match status" value="2"/>
</dbReference>
<dbReference type="RefSeq" id="WP_053412948.1">
    <property type="nucleotide sequence ID" value="NZ_CP006841.1"/>
</dbReference>
<dbReference type="EMBL" id="CP006841">
    <property type="protein sequence ID" value="ALA68146.1"/>
    <property type="molecule type" value="Genomic_DNA"/>
</dbReference>
<dbReference type="STRING" id="1408189.CLAC_11190"/>
<dbReference type="GO" id="GO:0004792">
    <property type="term" value="F:thiosulfate-cyanide sulfurtransferase activity"/>
    <property type="evidence" value="ECO:0007669"/>
    <property type="project" value="TreeGrafter"/>
</dbReference>
<dbReference type="PROSITE" id="PS50206">
    <property type="entry name" value="RHODANESE_3"/>
    <property type="match status" value="2"/>
</dbReference>
<keyword evidence="2" id="KW-0677">Repeat</keyword>
<evidence type="ECO:0000313" key="4">
    <source>
        <dbReference type="EMBL" id="ALA68146.1"/>
    </source>
</evidence>
<dbReference type="InterPro" id="IPR036873">
    <property type="entry name" value="Rhodanese-like_dom_sf"/>
</dbReference>
<dbReference type="Gene3D" id="3.40.250.10">
    <property type="entry name" value="Rhodanese-like domain"/>
    <property type="match status" value="2"/>
</dbReference>
<evidence type="ECO:0000259" key="3">
    <source>
        <dbReference type="PROSITE" id="PS50206"/>
    </source>
</evidence>
<sequence>MTTSISVEELRELIRGGNHIVVVDARWTREKTPYDCYTTAHIPLAVFCDPAMDLAGIPSREDGRNPLPEIERVRDAVRRWGVQSDHLVIVYDAGDGLFASRAWWILKWAGLKNVRVLSGGLAEWERQGQETAFGPGNLPHPGGVPVTSGNMPVVGIEEVKSWPEKGILVDAREALRFEGRTERVDLQAGHIPGAVNLAARSLQNKRGGFLPVEELREKFAAVGIVDGSNVAVYSGSGLHSSLFIQALEEAGITGASLYVGGWSQWAGNPKLPIVRL</sequence>
<dbReference type="SUPFAM" id="SSF52821">
    <property type="entry name" value="Rhodanese/Cell cycle control phosphatase"/>
    <property type="match status" value="2"/>
</dbReference>
<organism evidence="4 5">
    <name type="scientific">Corynebacterium lactis RW2-5</name>
    <dbReference type="NCBI Taxonomy" id="1408189"/>
    <lineage>
        <taxon>Bacteria</taxon>
        <taxon>Bacillati</taxon>
        <taxon>Actinomycetota</taxon>
        <taxon>Actinomycetes</taxon>
        <taxon>Mycobacteriales</taxon>
        <taxon>Corynebacteriaceae</taxon>
        <taxon>Corynebacterium</taxon>
    </lineage>
</organism>
<reference evidence="4 5" key="1">
    <citation type="submission" date="2013-10" db="EMBL/GenBank/DDBJ databases">
        <title>Complete genome sequence of Corynebacterium lactis DSM 45799(T), isolated from raw cow milk.</title>
        <authorList>
            <person name="Ruckert C."/>
            <person name="Albersmeier A."/>
            <person name="Lipski A."/>
            <person name="Kalinowski J."/>
        </authorList>
    </citation>
    <scope>NUCLEOTIDE SEQUENCE [LARGE SCALE GENOMIC DNA]</scope>
    <source>
        <strain evidence="4 5">RW2-5</strain>
    </source>
</reference>
<dbReference type="OrthoDB" id="9770030at2"/>
<dbReference type="PANTHER" id="PTHR11364">
    <property type="entry name" value="THIOSULFATE SULFERTANSFERASE"/>
    <property type="match status" value="1"/>
</dbReference>
<gene>
    <name evidence="4" type="ORF">CLAC_11190</name>
</gene>
<dbReference type="CDD" id="cd01449">
    <property type="entry name" value="TST_Repeat_2"/>
    <property type="match status" value="1"/>
</dbReference>
<dbReference type="Pfam" id="PF00581">
    <property type="entry name" value="Rhodanese"/>
    <property type="match status" value="2"/>
</dbReference>
<dbReference type="InterPro" id="IPR001763">
    <property type="entry name" value="Rhodanese-like_dom"/>
</dbReference>
<dbReference type="AlphaFoldDB" id="A0A0K2H353"/>
<evidence type="ECO:0000313" key="5">
    <source>
        <dbReference type="Proteomes" id="UP000058446"/>
    </source>
</evidence>
<dbReference type="CDD" id="cd01448">
    <property type="entry name" value="TST_Repeat_1"/>
    <property type="match status" value="1"/>
</dbReference>
<feature type="domain" description="Rhodanese" evidence="3">
    <location>
        <begin position="164"/>
        <end position="274"/>
    </location>
</feature>
<protein>
    <submittedName>
        <fullName evidence="4">Thiosulfate sulfurtransferase</fullName>
    </submittedName>
</protein>
<dbReference type="PANTHER" id="PTHR11364:SF27">
    <property type="entry name" value="SULFURTRANSFERASE"/>
    <property type="match status" value="1"/>
</dbReference>
<keyword evidence="1 4" id="KW-0808">Transferase</keyword>
<dbReference type="Proteomes" id="UP000058446">
    <property type="component" value="Chromosome"/>
</dbReference>
<feature type="domain" description="Rhodanese" evidence="3">
    <location>
        <begin position="16"/>
        <end position="133"/>
    </location>
</feature>